<accession>A0ABD2RU84</accession>
<keyword evidence="3" id="KW-1185">Reference proteome</keyword>
<gene>
    <name evidence="2" type="ORF">AABB24_030927</name>
</gene>
<evidence type="ECO:0000313" key="2">
    <source>
        <dbReference type="EMBL" id="KAL3334431.1"/>
    </source>
</evidence>
<reference evidence="2 3" key="1">
    <citation type="submission" date="2024-05" db="EMBL/GenBank/DDBJ databases">
        <title>De novo assembly of an allotetraploid wild potato.</title>
        <authorList>
            <person name="Hosaka A.J."/>
        </authorList>
    </citation>
    <scope>NUCLEOTIDE SEQUENCE [LARGE SCALE GENOMIC DNA]</scope>
    <source>
        <tissue evidence="2">Young leaves</tissue>
    </source>
</reference>
<evidence type="ECO:0000313" key="3">
    <source>
        <dbReference type="Proteomes" id="UP001627284"/>
    </source>
</evidence>
<dbReference type="EMBL" id="JBJKTR010000018">
    <property type="protein sequence ID" value="KAL3334431.1"/>
    <property type="molecule type" value="Genomic_DNA"/>
</dbReference>
<proteinExistence type="predicted"/>
<name>A0ABD2RU84_9SOLN</name>
<dbReference type="Pfam" id="PF25797">
    <property type="entry name" value="PDF2_C"/>
    <property type="match status" value="1"/>
</dbReference>
<dbReference type="EMBL" id="JBJKTR010000018">
    <property type="protein sequence ID" value="KAL3334430.1"/>
    <property type="molecule type" value="Genomic_DNA"/>
</dbReference>
<dbReference type="InterPro" id="IPR042160">
    <property type="entry name" value="HD-Zip_IV"/>
</dbReference>
<comment type="caution">
    <text evidence="2">The sequence shown here is derived from an EMBL/GenBank/DDBJ whole genome shotgun (WGS) entry which is preliminary data.</text>
</comment>
<dbReference type="PANTHER" id="PTHR45654">
    <property type="entry name" value="HOMEOBOX-LEUCINE ZIPPER PROTEIN MERISTEM L1"/>
    <property type="match status" value="1"/>
</dbReference>
<organism evidence="2 3">
    <name type="scientific">Solanum stoloniferum</name>
    <dbReference type="NCBI Taxonomy" id="62892"/>
    <lineage>
        <taxon>Eukaryota</taxon>
        <taxon>Viridiplantae</taxon>
        <taxon>Streptophyta</taxon>
        <taxon>Embryophyta</taxon>
        <taxon>Tracheophyta</taxon>
        <taxon>Spermatophyta</taxon>
        <taxon>Magnoliopsida</taxon>
        <taxon>eudicotyledons</taxon>
        <taxon>Gunneridae</taxon>
        <taxon>Pentapetalae</taxon>
        <taxon>asterids</taxon>
        <taxon>lamiids</taxon>
        <taxon>Solanales</taxon>
        <taxon>Solanaceae</taxon>
        <taxon>Solanoideae</taxon>
        <taxon>Solaneae</taxon>
        <taxon>Solanum</taxon>
    </lineage>
</organism>
<dbReference type="Proteomes" id="UP001627284">
    <property type="component" value="Unassembled WGS sequence"/>
</dbReference>
<dbReference type="AlphaFoldDB" id="A0ABD2RU84"/>
<sequence length="138" mass="15044">MSGDDSGANRVILKDNCMDATRSLLIYATIHSQEINTVMKGVDSSCVTLFSNGKTIVPNCFQDFSTTNNYNVTSGEMNNGFGSESLVTIIFQMMGNIFLATTLSMELVKEANALISHTIIRSRVPLNASDISRLTTIH</sequence>
<dbReference type="PANTHER" id="PTHR45654:SF53">
    <property type="entry name" value="HOMEOBOX DOMAIN-CONTAINING PROTEIN"/>
    <property type="match status" value="1"/>
</dbReference>
<evidence type="ECO:0000259" key="1">
    <source>
        <dbReference type="Pfam" id="PF25797"/>
    </source>
</evidence>
<feature type="domain" description="HD-Zip IV C-terminal" evidence="1">
    <location>
        <begin position="8"/>
        <end position="126"/>
    </location>
</feature>
<protein>
    <recommendedName>
        <fullName evidence="1">HD-Zip IV C-terminal domain-containing protein</fullName>
    </recommendedName>
</protein>
<dbReference type="InterPro" id="IPR057993">
    <property type="entry name" value="HD-Zip_IV_C"/>
</dbReference>